<feature type="region of interest" description="Disordered" evidence="2">
    <location>
        <begin position="1"/>
        <end position="117"/>
    </location>
</feature>
<feature type="region of interest" description="Disordered" evidence="2">
    <location>
        <begin position="150"/>
        <end position="177"/>
    </location>
</feature>
<evidence type="ECO:0000313" key="3">
    <source>
        <dbReference type="EMBL" id="CDW87554.1"/>
    </source>
</evidence>
<organism evidence="3 4">
    <name type="scientific">Stylonychia lemnae</name>
    <name type="common">Ciliate</name>
    <dbReference type="NCBI Taxonomy" id="5949"/>
    <lineage>
        <taxon>Eukaryota</taxon>
        <taxon>Sar</taxon>
        <taxon>Alveolata</taxon>
        <taxon>Ciliophora</taxon>
        <taxon>Intramacronucleata</taxon>
        <taxon>Spirotrichea</taxon>
        <taxon>Stichotrichia</taxon>
        <taxon>Sporadotrichida</taxon>
        <taxon>Oxytrichidae</taxon>
        <taxon>Stylonychinae</taxon>
        <taxon>Stylonychia</taxon>
    </lineage>
</organism>
<evidence type="ECO:0000256" key="2">
    <source>
        <dbReference type="SAM" id="MobiDB-lite"/>
    </source>
</evidence>
<keyword evidence="4" id="KW-1185">Reference proteome</keyword>
<gene>
    <name evidence="3" type="primary">Contig3098.g3311</name>
    <name evidence="3" type="ORF">STYLEM_16660</name>
</gene>
<reference evidence="3 4" key="1">
    <citation type="submission" date="2014-06" db="EMBL/GenBank/DDBJ databases">
        <authorList>
            <person name="Swart Estienne"/>
        </authorList>
    </citation>
    <scope>NUCLEOTIDE SEQUENCE [LARGE SCALE GENOMIC DNA]</scope>
    <source>
        <strain evidence="3 4">130c</strain>
    </source>
</reference>
<feature type="region of interest" description="Disordered" evidence="2">
    <location>
        <begin position="189"/>
        <end position="225"/>
    </location>
</feature>
<feature type="compositionally biased region" description="Polar residues" evidence="2">
    <location>
        <begin position="49"/>
        <end position="101"/>
    </location>
</feature>
<protein>
    <submittedName>
        <fullName evidence="3">Uncharacterized protein</fullName>
    </submittedName>
</protein>
<evidence type="ECO:0000313" key="4">
    <source>
        <dbReference type="Proteomes" id="UP000039865"/>
    </source>
</evidence>
<dbReference type="AlphaFoldDB" id="A0A078AZH4"/>
<proteinExistence type="predicted"/>
<feature type="compositionally biased region" description="Basic and acidic residues" evidence="2">
    <location>
        <begin position="196"/>
        <end position="216"/>
    </location>
</feature>
<name>A0A078AZH4_STYLE</name>
<feature type="coiled-coil region" evidence="1">
    <location>
        <begin position="683"/>
        <end position="717"/>
    </location>
</feature>
<feature type="compositionally biased region" description="Polar residues" evidence="2">
    <location>
        <begin position="1"/>
        <end position="33"/>
    </location>
</feature>
<dbReference type="InParanoid" id="A0A078AZH4"/>
<feature type="coiled-coil region" evidence="1">
    <location>
        <begin position="387"/>
        <end position="431"/>
    </location>
</feature>
<dbReference type="EMBL" id="CCKQ01015723">
    <property type="protein sequence ID" value="CDW87554.1"/>
    <property type="molecule type" value="Genomic_DNA"/>
</dbReference>
<evidence type="ECO:0000256" key="1">
    <source>
        <dbReference type="SAM" id="Coils"/>
    </source>
</evidence>
<keyword evidence="1" id="KW-0175">Coiled coil</keyword>
<dbReference type="Proteomes" id="UP000039865">
    <property type="component" value="Unassembled WGS sequence"/>
</dbReference>
<sequence>MNEGQNYQGENGVQLDQFSPQSHNLQAQRQNEQTPEEVYKQKIKLKFDQQASVHQKTRSLVSPSLNSATNHSNYGYNNDGLSINPTQVHTQHQTPANQTQSLRRKSPKKDFESIQDQYRQKIQQSTYTYDIQRLASIELDRSMKHIDSIRTENSQRQATSFQNQEHQSKQISDQSQLESIYERISKLRQNLMGNSRQDEQSRRSSGFRKTEERESIPEQFNQNSNLQISSYQRPGELVQSTAHFDQESGIKQRDHSNFQTFQDKNFISSNLGSPQMELNPQMSIQSRFHLDLTSTQQKENINPQTQNQSPLRYKPQTVQQYQQLSQPQSLLDIQNYHSSQQLSIQNIKMLQPNLQELIKETERKVQDGTERKYQDKIQDLEKRSAYLDRSLDLIDEMKQKFQLFENQQAQYSDLARKYQELQNQLNQQRLGASSQQNITFQRDQEDLQESQCFNVPRLNQQSTQDPYISQQEYSLVSPISLAQQNKQIINGSQQNTQIVKDLQLLKLADNAMKLNHVDSTLEPFTIDIDIDHRKQQEDRKMFNNLSEYQRLSLNSQSNYNNGFRSSKNRKSMNIQHRANNLSSFINPTKMDKSRSPSISCSLRNRKDRLSLGGGGIQNNNKENKAQKLNKSYGIMSQKSRHLPQKSFDFPKSNNMTLLKHNQNLQKQPDTMNQDIQIFQEQTFAQLHKEIDKLKKQKKMLRSQLKQVNQKYEEQSNQQLKCCCQELQNYYENKSSQQSFISEHWRTKTQELATKYYKSLQILRSDQEKLKANSEQEIQLLKSFQDQAMGEVCKRQSEIQIYYEKKLRTYEKENKKLNKRLVQARNQMGKQ</sequence>
<feature type="compositionally biased region" description="Polar residues" evidence="2">
    <location>
        <begin position="151"/>
        <end position="177"/>
    </location>
</feature>
<accession>A0A078AZH4</accession>